<dbReference type="Proteomes" id="UP000306147">
    <property type="component" value="Unassembled WGS sequence"/>
</dbReference>
<reference evidence="2 3" key="1">
    <citation type="submission" date="2019-04" db="EMBL/GenBank/DDBJ databases">
        <title>Sphingomonas psychrotolerans sp. nov., isolated from soil in the Tianshan Mountains, Xinjiang, China.</title>
        <authorList>
            <person name="Luo Y."/>
            <person name="Sheng H."/>
        </authorList>
    </citation>
    <scope>NUCLEOTIDE SEQUENCE [LARGE SCALE GENOMIC DNA]</scope>
    <source>
        <strain evidence="2 3">ZFGT-11</strain>
    </source>
</reference>
<evidence type="ECO:0000313" key="3">
    <source>
        <dbReference type="Proteomes" id="UP000306147"/>
    </source>
</evidence>
<organism evidence="2 3">
    <name type="scientific">Sphingomonas gei</name>
    <dbReference type="NCBI Taxonomy" id="1395960"/>
    <lineage>
        <taxon>Bacteria</taxon>
        <taxon>Pseudomonadati</taxon>
        <taxon>Pseudomonadota</taxon>
        <taxon>Alphaproteobacteria</taxon>
        <taxon>Sphingomonadales</taxon>
        <taxon>Sphingomonadaceae</taxon>
        <taxon>Sphingomonas</taxon>
    </lineage>
</organism>
<proteinExistence type="predicted"/>
<feature type="domain" description="TonB C-terminal" evidence="1">
    <location>
        <begin position="219"/>
        <end position="287"/>
    </location>
</feature>
<dbReference type="AlphaFoldDB" id="A0A4S1XCU5"/>
<evidence type="ECO:0000313" key="2">
    <source>
        <dbReference type="EMBL" id="TGX54284.1"/>
    </source>
</evidence>
<dbReference type="InterPro" id="IPR037682">
    <property type="entry name" value="TonB_C"/>
</dbReference>
<dbReference type="Gene3D" id="3.30.1150.10">
    <property type="match status" value="1"/>
</dbReference>
<protein>
    <recommendedName>
        <fullName evidence="1">TonB C-terminal domain-containing protein</fullName>
    </recommendedName>
</protein>
<accession>A0A4S1XCU5</accession>
<comment type="caution">
    <text evidence="2">The sequence shown here is derived from an EMBL/GenBank/DDBJ whole genome shotgun (WGS) entry which is preliminary data.</text>
</comment>
<dbReference type="GO" id="GO:0055085">
    <property type="term" value="P:transmembrane transport"/>
    <property type="evidence" value="ECO:0007669"/>
    <property type="project" value="InterPro"/>
</dbReference>
<dbReference type="SUPFAM" id="SSF74653">
    <property type="entry name" value="TolA/TonB C-terminal domain"/>
    <property type="match status" value="1"/>
</dbReference>
<sequence length="300" mass="32531">MRRTFGGRQVVRTTGWLYAVVALLPAGAAAKEPEPEVLARAAKWQVDYDKEACHLLAKFGEGRHQVIARFTRYKPGDAFDLTLYGSRLLGLNAKVPVTVAFGAGGSTVIGEAMTGTAGEETPLLVLTNLRLDGRPGDAADAPGVTPAQESAIAEATFVIPRKRAFRLGFGSLGQPLAALRACQADLLRHWGFDPQVQARLSRPAMPVAEPTGWINGFDYPQAMRVGNNVLVRFRLDLDSAGAVSACHVLYRSKPDDFADVACRAVSERARFRPALDAEGKPVRSFYIDEIRWLAPLTEAD</sequence>
<dbReference type="Pfam" id="PF03544">
    <property type="entry name" value="TonB_C"/>
    <property type="match status" value="1"/>
</dbReference>
<keyword evidence="3" id="KW-1185">Reference proteome</keyword>
<evidence type="ECO:0000259" key="1">
    <source>
        <dbReference type="Pfam" id="PF03544"/>
    </source>
</evidence>
<name>A0A4S1XCU5_9SPHN</name>
<dbReference type="EMBL" id="SRXT01000003">
    <property type="protein sequence ID" value="TGX54284.1"/>
    <property type="molecule type" value="Genomic_DNA"/>
</dbReference>
<dbReference type="OrthoDB" id="7585155at2"/>
<gene>
    <name evidence="2" type="ORF">E5A73_09260</name>
</gene>